<feature type="transmembrane region" description="Helical" evidence="1">
    <location>
        <begin position="12"/>
        <end position="37"/>
    </location>
</feature>
<keyword evidence="1" id="KW-1133">Transmembrane helix</keyword>
<dbReference type="KEGG" id="hhy:Halhy_5123"/>
<dbReference type="AlphaFoldDB" id="F4L3H2"/>
<evidence type="ECO:0000313" key="2">
    <source>
        <dbReference type="EMBL" id="AEE52949.1"/>
    </source>
</evidence>
<accession>F4L3H2</accession>
<protein>
    <submittedName>
        <fullName evidence="2">Uncharacterized protein</fullName>
    </submittedName>
</protein>
<keyword evidence="1" id="KW-0812">Transmembrane</keyword>
<feature type="transmembrane region" description="Helical" evidence="1">
    <location>
        <begin position="260"/>
        <end position="278"/>
    </location>
</feature>
<name>F4L3H2_HALH1</name>
<keyword evidence="3" id="KW-1185">Reference proteome</keyword>
<dbReference type="Proteomes" id="UP000008461">
    <property type="component" value="Chromosome"/>
</dbReference>
<feature type="transmembrane region" description="Helical" evidence="1">
    <location>
        <begin position="290"/>
        <end position="308"/>
    </location>
</feature>
<proteinExistence type="predicted"/>
<dbReference type="EMBL" id="CP002691">
    <property type="protein sequence ID" value="AEE52949.1"/>
    <property type="molecule type" value="Genomic_DNA"/>
</dbReference>
<feature type="transmembrane region" description="Helical" evidence="1">
    <location>
        <begin position="233"/>
        <end position="254"/>
    </location>
</feature>
<feature type="transmembrane region" description="Helical" evidence="1">
    <location>
        <begin position="43"/>
        <end position="63"/>
    </location>
</feature>
<sequence>MKEYKMAKGWAIFIYLSVPLLFGLFCMPFITLMIPAWREEPSFYWFAIPISLIMMALCIAGLIDTMIGKVWIDDASIHAKSVFFSRSILLTEIKGFRIDDKYIYVEPKTKAQKRIKIQKYYGKIDELVEWLNERYPNLDETDAAQEYQEILNDNSFGYSQTERETAFQRAKKITSILNWTGGVIAAWVIFWPVPYPFAILSAIALPLIALVVLKRANGLIHFDEKNNSAHPSIIVAFLIPALGLMLRALFDFHLYDHTKVWLPVLLLGLAFTTVIFMNNKEFELKRGRSLFMAICILIFSSAYAYGALICVNCYYDQSNGAVFRTQIVDKNKSGGNTTSYYFEVTPWGTRTAVEEVEVSRQLYDQLQKGDEVRVLLFKGKFDIPWYVVVR</sequence>
<dbReference type="eggNOG" id="ENOG5032PZE">
    <property type="taxonomic scope" value="Bacteria"/>
</dbReference>
<dbReference type="HOGENOM" id="CLU_705493_0_0_10"/>
<evidence type="ECO:0000256" key="1">
    <source>
        <dbReference type="SAM" id="Phobius"/>
    </source>
</evidence>
<keyword evidence="1" id="KW-0472">Membrane</keyword>
<dbReference type="RefSeq" id="WP_013767484.1">
    <property type="nucleotide sequence ID" value="NC_015510.1"/>
</dbReference>
<organism evidence="2 3">
    <name type="scientific">Haliscomenobacter hydrossis (strain ATCC 27775 / DSM 1100 / LMG 10767 / O)</name>
    <dbReference type="NCBI Taxonomy" id="760192"/>
    <lineage>
        <taxon>Bacteria</taxon>
        <taxon>Pseudomonadati</taxon>
        <taxon>Bacteroidota</taxon>
        <taxon>Saprospiria</taxon>
        <taxon>Saprospirales</taxon>
        <taxon>Haliscomenobacteraceae</taxon>
        <taxon>Haliscomenobacter</taxon>
    </lineage>
</organism>
<dbReference type="STRING" id="760192.Halhy_5123"/>
<reference evidence="2 3" key="1">
    <citation type="journal article" date="2011" name="Stand. Genomic Sci.">
        <title>Complete genome sequence of Haliscomenobacter hydrossis type strain (O).</title>
        <authorList>
            <consortium name="US DOE Joint Genome Institute (JGI-PGF)"/>
            <person name="Daligault H."/>
            <person name="Lapidus A."/>
            <person name="Zeytun A."/>
            <person name="Nolan M."/>
            <person name="Lucas S."/>
            <person name="Del Rio T.G."/>
            <person name="Tice H."/>
            <person name="Cheng J.F."/>
            <person name="Tapia R."/>
            <person name="Han C."/>
            <person name="Goodwin L."/>
            <person name="Pitluck S."/>
            <person name="Liolios K."/>
            <person name="Pagani I."/>
            <person name="Ivanova N."/>
            <person name="Huntemann M."/>
            <person name="Mavromatis K."/>
            <person name="Mikhailova N."/>
            <person name="Pati A."/>
            <person name="Chen A."/>
            <person name="Palaniappan K."/>
            <person name="Land M."/>
            <person name="Hauser L."/>
            <person name="Brambilla E.M."/>
            <person name="Rohde M."/>
            <person name="Verbarg S."/>
            <person name="Goker M."/>
            <person name="Bristow J."/>
            <person name="Eisen J.A."/>
            <person name="Markowitz V."/>
            <person name="Hugenholtz P."/>
            <person name="Kyrpides N.C."/>
            <person name="Klenk H.P."/>
            <person name="Woyke T."/>
        </authorList>
    </citation>
    <scope>NUCLEOTIDE SEQUENCE [LARGE SCALE GENOMIC DNA]</scope>
    <source>
        <strain evidence="3">ATCC 27775 / DSM 1100 / LMG 10767 / O</strain>
    </source>
</reference>
<dbReference type="OrthoDB" id="5936019at2"/>
<reference key="2">
    <citation type="submission" date="2011-04" db="EMBL/GenBank/DDBJ databases">
        <title>Complete sequence of chromosome of Haliscomenobacter hydrossis DSM 1100.</title>
        <authorList>
            <consortium name="US DOE Joint Genome Institute (JGI-PGF)"/>
            <person name="Lucas S."/>
            <person name="Han J."/>
            <person name="Lapidus A."/>
            <person name="Bruce D."/>
            <person name="Goodwin L."/>
            <person name="Pitluck S."/>
            <person name="Peters L."/>
            <person name="Kyrpides N."/>
            <person name="Mavromatis K."/>
            <person name="Ivanova N."/>
            <person name="Ovchinnikova G."/>
            <person name="Pagani I."/>
            <person name="Daligault H."/>
            <person name="Detter J.C."/>
            <person name="Han C."/>
            <person name="Land M."/>
            <person name="Hauser L."/>
            <person name="Markowitz V."/>
            <person name="Cheng J.-F."/>
            <person name="Hugenholtz P."/>
            <person name="Woyke T."/>
            <person name="Wu D."/>
            <person name="Verbarg S."/>
            <person name="Frueling A."/>
            <person name="Brambilla E."/>
            <person name="Klenk H.-P."/>
            <person name="Eisen J.A."/>
        </authorList>
    </citation>
    <scope>NUCLEOTIDE SEQUENCE</scope>
    <source>
        <strain>DSM 1100</strain>
    </source>
</reference>
<feature type="transmembrane region" description="Helical" evidence="1">
    <location>
        <begin position="173"/>
        <end position="191"/>
    </location>
</feature>
<evidence type="ECO:0000313" key="3">
    <source>
        <dbReference type="Proteomes" id="UP000008461"/>
    </source>
</evidence>
<feature type="transmembrane region" description="Helical" evidence="1">
    <location>
        <begin position="197"/>
        <end position="213"/>
    </location>
</feature>
<gene>
    <name evidence="2" type="ordered locus">Halhy_5123</name>
</gene>